<dbReference type="KEGG" id="pkb:B4V02_19700"/>
<name>A0A222WQE6_9BACL</name>
<keyword evidence="1" id="KW-0472">Membrane</keyword>
<keyword evidence="1" id="KW-1133">Transmembrane helix</keyword>
<sequence>MDKPPFQHFHRFPILIKKYSLETNSIIIVFTFMIIPSFGTTINTFTLLFIIFLIGDHWMTDVYPLLSF</sequence>
<dbReference type="EMBL" id="CP020028">
    <property type="protein sequence ID" value="ASR48759.1"/>
    <property type="molecule type" value="Genomic_DNA"/>
</dbReference>
<evidence type="ECO:0000313" key="2">
    <source>
        <dbReference type="EMBL" id="ASR48759.1"/>
    </source>
</evidence>
<reference evidence="2 3" key="1">
    <citation type="submission" date="2017-03" db="EMBL/GenBank/DDBJ databases">
        <title>Complete genome sequence of Paenibacillus Kribbensis producing bioflocculants.</title>
        <authorList>
            <person name="Lee H.-G."/>
            <person name="Oh H.-M."/>
        </authorList>
    </citation>
    <scope>NUCLEOTIDE SEQUENCE [LARGE SCALE GENOMIC DNA]</scope>
    <source>
        <strain evidence="2 3">AM49</strain>
    </source>
</reference>
<accession>A0A222WQE6</accession>
<protein>
    <submittedName>
        <fullName evidence="2">Uncharacterized protein</fullName>
    </submittedName>
</protein>
<gene>
    <name evidence="2" type="ORF">B4V02_19700</name>
</gene>
<organism evidence="2 3">
    <name type="scientific">Paenibacillus kribbensis</name>
    <dbReference type="NCBI Taxonomy" id="172713"/>
    <lineage>
        <taxon>Bacteria</taxon>
        <taxon>Bacillati</taxon>
        <taxon>Bacillota</taxon>
        <taxon>Bacilli</taxon>
        <taxon>Bacillales</taxon>
        <taxon>Paenibacillaceae</taxon>
        <taxon>Paenibacillus</taxon>
    </lineage>
</organism>
<proteinExistence type="predicted"/>
<evidence type="ECO:0000256" key="1">
    <source>
        <dbReference type="SAM" id="Phobius"/>
    </source>
</evidence>
<feature type="transmembrane region" description="Helical" evidence="1">
    <location>
        <begin position="26"/>
        <end position="54"/>
    </location>
</feature>
<dbReference type="Proteomes" id="UP000214666">
    <property type="component" value="Chromosome"/>
</dbReference>
<evidence type="ECO:0000313" key="3">
    <source>
        <dbReference type="Proteomes" id="UP000214666"/>
    </source>
</evidence>
<keyword evidence="3" id="KW-1185">Reference proteome</keyword>
<keyword evidence="1" id="KW-0812">Transmembrane</keyword>
<dbReference type="AlphaFoldDB" id="A0A222WQE6"/>